<sequence length="36" mass="3846">MNKAGQDVHSPAKSVDGHQLLACWHSDLRPSGAANF</sequence>
<dbReference type="Proteomes" id="UP000642144">
    <property type="component" value="Unassembled WGS sequence"/>
</dbReference>
<dbReference type="EMBL" id="WWCT01000002">
    <property type="protein sequence ID" value="MYN25462.1"/>
    <property type="molecule type" value="Genomic_DNA"/>
</dbReference>
<organism evidence="1 2">
    <name type="scientific">Duganella levis</name>
    <dbReference type="NCBI Taxonomy" id="2692169"/>
    <lineage>
        <taxon>Bacteria</taxon>
        <taxon>Pseudomonadati</taxon>
        <taxon>Pseudomonadota</taxon>
        <taxon>Betaproteobacteria</taxon>
        <taxon>Burkholderiales</taxon>
        <taxon>Oxalobacteraceae</taxon>
        <taxon>Telluria group</taxon>
        <taxon>Duganella</taxon>
    </lineage>
</organism>
<proteinExistence type="predicted"/>
<reference evidence="1 2" key="1">
    <citation type="submission" date="2019-12" db="EMBL/GenBank/DDBJ databases">
        <title>Novel species isolated from a subtropical stream in China.</title>
        <authorList>
            <person name="Lu H."/>
        </authorList>
    </citation>
    <scope>NUCLEOTIDE SEQUENCE [LARGE SCALE GENOMIC DNA]</scope>
    <source>
        <strain evidence="1 2">CY42W</strain>
    </source>
</reference>
<evidence type="ECO:0000313" key="1">
    <source>
        <dbReference type="EMBL" id="MYN25462.1"/>
    </source>
</evidence>
<keyword evidence="2" id="KW-1185">Reference proteome</keyword>
<accession>A0ABW9VV00</accession>
<comment type="caution">
    <text evidence="1">The sequence shown here is derived from an EMBL/GenBank/DDBJ whole genome shotgun (WGS) entry which is preliminary data.</text>
</comment>
<protein>
    <submittedName>
        <fullName evidence="1">Uncharacterized protein</fullName>
    </submittedName>
</protein>
<name>A0ABW9VV00_9BURK</name>
<gene>
    <name evidence="1" type="ORF">GTP69_03490</name>
</gene>
<evidence type="ECO:0000313" key="2">
    <source>
        <dbReference type="Proteomes" id="UP000642144"/>
    </source>
</evidence>